<feature type="non-terminal residue" evidence="12">
    <location>
        <position position="1"/>
    </location>
</feature>
<evidence type="ECO:0000259" key="11">
    <source>
        <dbReference type="PROSITE" id="PS51186"/>
    </source>
</evidence>
<organism evidence="12 13">
    <name type="scientific">Phaeodactylum tricornutum (strain CCAP 1055/1)</name>
    <dbReference type="NCBI Taxonomy" id="556484"/>
    <lineage>
        <taxon>Eukaryota</taxon>
        <taxon>Sar</taxon>
        <taxon>Stramenopiles</taxon>
        <taxon>Ochrophyta</taxon>
        <taxon>Bacillariophyta</taxon>
        <taxon>Bacillariophyceae</taxon>
        <taxon>Bacillariophycidae</taxon>
        <taxon>Naviculales</taxon>
        <taxon>Phaeodactylaceae</taxon>
        <taxon>Phaeodactylum</taxon>
    </lineage>
</organism>
<evidence type="ECO:0000256" key="3">
    <source>
        <dbReference type="ARBA" id="ARBA00022829"/>
    </source>
</evidence>
<keyword evidence="3" id="KW-0159">Chromosome partition</keyword>
<dbReference type="PANTHER" id="PTHR14744:SF15">
    <property type="entry name" value="N-ALPHA-ACETYLTRANSFERASE 60"/>
    <property type="match status" value="1"/>
</dbReference>
<dbReference type="GO" id="GO:0007059">
    <property type="term" value="P:chromosome segregation"/>
    <property type="evidence" value="ECO:0007669"/>
    <property type="project" value="UniProtKB-KW"/>
</dbReference>
<dbReference type="SUPFAM" id="SSF55729">
    <property type="entry name" value="Acyl-CoA N-acyltransferases (Nat)"/>
    <property type="match status" value="1"/>
</dbReference>
<reference evidence="12 13" key="1">
    <citation type="journal article" date="2008" name="Nature">
        <title>The Phaeodactylum genome reveals the evolutionary history of diatom genomes.</title>
        <authorList>
            <person name="Bowler C."/>
            <person name="Allen A.E."/>
            <person name="Badger J.H."/>
            <person name="Grimwood J."/>
            <person name="Jabbari K."/>
            <person name="Kuo A."/>
            <person name="Maheswari U."/>
            <person name="Martens C."/>
            <person name="Maumus F."/>
            <person name="Otillar R.P."/>
            <person name="Rayko E."/>
            <person name="Salamov A."/>
            <person name="Vandepoele K."/>
            <person name="Beszteri B."/>
            <person name="Gruber A."/>
            <person name="Heijde M."/>
            <person name="Katinka M."/>
            <person name="Mock T."/>
            <person name="Valentin K."/>
            <person name="Verret F."/>
            <person name="Berges J.A."/>
            <person name="Brownlee C."/>
            <person name="Cadoret J.P."/>
            <person name="Chiovitti A."/>
            <person name="Choi C.J."/>
            <person name="Coesel S."/>
            <person name="De Martino A."/>
            <person name="Detter J.C."/>
            <person name="Durkin C."/>
            <person name="Falciatore A."/>
            <person name="Fournet J."/>
            <person name="Haruta M."/>
            <person name="Huysman M.J."/>
            <person name="Jenkins B.D."/>
            <person name="Jiroutova K."/>
            <person name="Jorgensen R.E."/>
            <person name="Joubert Y."/>
            <person name="Kaplan A."/>
            <person name="Kroger N."/>
            <person name="Kroth P.G."/>
            <person name="La Roche J."/>
            <person name="Lindquist E."/>
            <person name="Lommer M."/>
            <person name="Martin-Jezequel V."/>
            <person name="Lopez P.J."/>
            <person name="Lucas S."/>
            <person name="Mangogna M."/>
            <person name="McGinnis K."/>
            <person name="Medlin L.K."/>
            <person name="Montsant A."/>
            <person name="Oudot-Le Secq M.P."/>
            <person name="Napoli C."/>
            <person name="Obornik M."/>
            <person name="Parker M.S."/>
            <person name="Petit J.L."/>
            <person name="Porcel B.M."/>
            <person name="Poulsen N."/>
            <person name="Robison M."/>
            <person name="Rychlewski L."/>
            <person name="Rynearson T.A."/>
            <person name="Schmutz J."/>
            <person name="Shapiro H."/>
            <person name="Siaut M."/>
            <person name="Stanley M."/>
            <person name="Sussman M.R."/>
            <person name="Taylor A.R."/>
            <person name="Vardi A."/>
            <person name="von Dassow P."/>
            <person name="Vyverman W."/>
            <person name="Willis A."/>
            <person name="Wyrwicz L.S."/>
            <person name="Rokhsar D.S."/>
            <person name="Weissenbach J."/>
            <person name="Armbrust E.V."/>
            <person name="Green B.R."/>
            <person name="Van de Peer Y."/>
            <person name="Grigoriev I.V."/>
        </authorList>
    </citation>
    <scope>NUCLEOTIDE SEQUENCE [LARGE SCALE GENOMIC DNA]</scope>
    <source>
        <strain evidence="12 13">CCAP 1055/1</strain>
    </source>
</reference>
<evidence type="ECO:0000256" key="1">
    <source>
        <dbReference type="ARBA" id="ARBA00013184"/>
    </source>
</evidence>
<gene>
    <name evidence="12" type="ORF">PHATR_10595</name>
</gene>
<evidence type="ECO:0000256" key="5">
    <source>
        <dbReference type="ARBA" id="ARBA00023315"/>
    </source>
</evidence>
<comment type="catalytic activity">
    <reaction evidence="9">
        <text>L-lysyl-[protein] + acetyl-CoA = N(6)-acetyl-L-lysyl-[protein] + CoA + H(+)</text>
        <dbReference type="Rhea" id="RHEA:45948"/>
        <dbReference type="Rhea" id="RHEA-COMP:9752"/>
        <dbReference type="Rhea" id="RHEA-COMP:10731"/>
        <dbReference type="ChEBI" id="CHEBI:15378"/>
        <dbReference type="ChEBI" id="CHEBI:29969"/>
        <dbReference type="ChEBI" id="CHEBI:57287"/>
        <dbReference type="ChEBI" id="CHEBI:57288"/>
        <dbReference type="ChEBI" id="CHEBI:61930"/>
        <dbReference type="EC" id="2.3.1.48"/>
    </reaction>
</comment>
<dbReference type="InterPro" id="IPR000182">
    <property type="entry name" value="GNAT_dom"/>
</dbReference>
<dbReference type="STRING" id="556484.B5Y5M1"/>
<dbReference type="Gene3D" id="3.40.630.30">
    <property type="match status" value="1"/>
</dbReference>
<dbReference type="Pfam" id="PF00583">
    <property type="entry name" value="Acetyltransf_1"/>
    <property type="match status" value="1"/>
</dbReference>
<evidence type="ECO:0000256" key="8">
    <source>
        <dbReference type="ARBA" id="ARBA00026144"/>
    </source>
</evidence>
<reference evidence="13" key="2">
    <citation type="submission" date="2008-08" db="EMBL/GenBank/DDBJ databases">
        <authorList>
            <consortium name="Diatom Consortium"/>
            <person name="Grigoriev I."/>
            <person name="Grimwood J."/>
            <person name="Kuo A."/>
            <person name="Otillar R.P."/>
            <person name="Salamov A."/>
            <person name="Detter J.C."/>
            <person name="Lindquist E."/>
            <person name="Shapiro H."/>
            <person name="Lucas S."/>
            <person name="Glavina del Rio T."/>
            <person name="Pitluck S."/>
            <person name="Rokhsar D."/>
            <person name="Bowler C."/>
        </authorList>
    </citation>
    <scope>GENOME REANNOTATION</scope>
    <source>
        <strain evidence="13">CCAP 1055/1</strain>
    </source>
</reference>
<evidence type="ECO:0000313" key="12">
    <source>
        <dbReference type="EMBL" id="ACI65962.1"/>
    </source>
</evidence>
<sequence>RTKLVLRPIHPSDRQEIQTLHETWFPVRYQDDFYEELVNHRMVNTGNSLFTSCCVLQHSDLEACGKEEIAACVVGAFVNRTKLSDELQSLLISNPERYTQLFYIMTLGTVTHYRQSGLGTTMIQRCIEEVERHPECGVLYLHVITFNEPAIRFYEKLGFYRVQEIPDYYTIDDVNHSCYLYARYFNGMQKCC</sequence>
<dbReference type="InterPro" id="IPR045141">
    <property type="entry name" value="NAA60-like"/>
</dbReference>
<comment type="similarity">
    <text evidence="6">Belongs to the acetyltransferase family. NAA60 subfamily.</text>
</comment>
<dbReference type="RefSeq" id="XP_002186492.1">
    <property type="nucleotide sequence ID" value="XM_002186456.1"/>
</dbReference>
<dbReference type="OrthoDB" id="47374at2759"/>
<dbReference type="EMBL" id="CP001142">
    <property type="protein sequence ID" value="ACI65962.1"/>
    <property type="molecule type" value="Genomic_DNA"/>
</dbReference>
<dbReference type="KEGG" id="pti:PHATR_10595"/>
<dbReference type="GeneID" id="7204103"/>
<dbReference type="eggNOG" id="KOG3138">
    <property type="taxonomic scope" value="Eukaryota"/>
</dbReference>
<accession>B5Y5M1</accession>
<proteinExistence type="inferred from homology"/>
<keyword evidence="4" id="KW-0156">Chromatin regulator</keyword>
<dbReference type="InterPro" id="IPR016181">
    <property type="entry name" value="Acyl_CoA_acyltransferase"/>
</dbReference>
<keyword evidence="13" id="KW-1185">Reference proteome</keyword>
<dbReference type="PANTHER" id="PTHR14744">
    <property type="entry name" value="N-ALPHA-ACETYLTRANSFERASE 60"/>
    <property type="match status" value="1"/>
</dbReference>
<evidence type="ECO:0000256" key="2">
    <source>
        <dbReference type="ARBA" id="ARBA00022679"/>
    </source>
</evidence>
<comment type="catalytic activity">
    <reaction evidence="10">
        <text>N-terminal L-methionyl-[transmembrane protein] + acetyl-CoA = N-terminal N(alpha)-acetyl-L-methionyl-[transmembrane protein] + CoA + H(+)</text>
        <dbReference type="Rhea" id="RHEA:50604"/>
        <dbReference type="Rhea" id="RHEA-COMP:12745"/>
        <dbReference type="Rhea" id="RHEA-COMP:12746"/>
        <dbReference type="ChEBI" id="CHEBI:15378"/>
        <dbReference type="ChEBI" id="CHEBI:57287"/>
        <dbReference type="ChEBI" id="CHEBI:57288"/>
        <dbReference type="ChEBI" id="CHEBI:64731"/>
        <dbReference type="ChEBI" id="CHEBI:133414"/>
        <dbReference type="EC" id="2.3.1.259"/>
    </reaction>
</comment>
<dbReference type="EC" id="2.3.1.259" evidence="7"/>
<feature type="non-terminal residue" evidence="12">
    <location>
        <position position="192"/>
    </location>
</feature>
<evidence type="ECO:0000256" key="4">
    <source>
        <dbReference type="ARBA" id="ARBA00022853"/>
    </source>
</evidence>
<dbReference type="AlphaFoldDB" id="B5Y5M1"/>
<dbReference type="EC" id="2.3.1.48" evidence="1"/>
<dbReference type="Proteomes" id="UP000000759">
    <property type="component" value="Chromosome 3"/>
</dbReference>
<name>B5Y5M1_PHATC</name>
<dbReference type="GO" id="GO:0004402">
    <property type="term" value="F:histone acetyltransferase activity"/>
    <property type="evidence" value="ECO:0007669"/>
    <property type="project" value="TreeGrafter"/>
</dbReference>
<dbReference type="PaxDb" id="2850-Phatr10595"/>
<evidence type="ECO:0000256" key="9">
    <source>
        <dbReference type="ARBA" id="ARBA00048017"/>
    </source>
</evidence>
<dbReference type="GO" id="GO:0120518">
    <property type="term" value="F:protein N-terminal-methionine acetyltransferase activity"/>
    <property type="evidence" value="ECO:0007669"/>
    <property type="project" value="UniProtKB-EC"/>
</dbReference>
<keyword evidence="2" id="KW-0808">Transferase</keyword>
<feature type="domain" description="N-acetyltransferase" evidence="11">
    <location>
        <begin position="4"/>
        <end position="181"/>
    </location>
</feature>
<evidence type="ECO:0000256" key="6">
    <source>
        <dbReference type="ARBA" id="ARBA00025774"/>
    </source>
</evidence>
<keyword evidence="5" id="KW-0012">Acyltransferase</keyword>
<dbReference type="GO" id="GO:0000139">
    <property type="term" value="C:Golgi membrane"/>
    <property type="evidence" value="ECO:0007669"/>
    <property type="project" value="TreeGrafter"/>
</dbReference>
<protein>
    <recommendedName>
        <fullName evidence="8">N-alpha-acetyltransferase 60</fullName>
        <ecNumber evidence="7">2.3.1.259</ecNumber>
        <ecNumber evidence="1">2.3.1.48</ecNumber>
    </recommendedName>
</protein>
<dbReference type="HOGENOM" id="CLU_988535_0_0_1"/>
<evidence type="ECO:0000256" key="7">
    <source>
        <dbReference type="ARBA" id="ARBA00026111"/>
    </source>
</evidence>
<dbReference type="InParanoid" id="B5Y5M1"/>
<evidence type="ECO:0000313" key="13">
    <source>
        <dbReference type="Proteomes" id="UP000000759"/>
    </source>
</evidence>
<dbReference type="PROSITE" id="PS51186">
    <property type="entry name" value="GNAT"/>
    <property type="match status" value="1"/>
</dbReference>
<evidence type="ECO:0000256" key="10">
    <source>
        <dbReference type="ARBA" id="ARBA00048848"/>
    </source>
</evidence>